<organism evidence="2">
    <name type="scientific">uncultured Citrobacter sp</name>
    <dbReference type="NCBI Taxonomy" id="200446"/>
    <lineage>
        <taxon>Bacteria</taxon>
        <taxon>Pseudomonadati</taxon>
        <taxon>Pseudomonadota</taxon>
        <taxon>Gammaproteobacteria</taxon>
        <taxon>Enterobacterales</taxon>
        <taxon>Enterobacteriaceae</taxon>
        <taxon>Citrobacter</taxon>
        <taxon>environmental samples</taxon>
    </lineage>
</organism>
<accession>A0A212I841</accession>
<dbReference type="AlphaFoldDB" id="A0A212I841"/>
<gene>
    <name evidence="3" type="ORF">KL86CIT2_540055</name>
    <name evidence="2" type="ORF">KM92CIT3_200422</name>
</gene>
<protein>
    <submittedName>
        <fullName evidence="2">Uncharacterized protein</fullName>
    </submittedName>
</protein>
<keyword evidence="1" id="KW-0472">Membrane</keyword>
<evidence type="ECO:0000313" key="2">
    <source>
        <dbReference type="EMBL" id="SBV62964.1"/>
    </source>
</evidence>
<feature type="transmembrane region" description="Helical" evidence="1">
    <location>
        <begin position="20"/>
        <end position="44"/>
    </location>
</feature>
<reference evidence="2" key="1">
    <citation type="submission" date="2016-04" db="EMBL/GenBank/DDBJ databases">
        <authorList>
            <person name="Evans L.H."/>
            <person name="Alamgir A."/>
            <person name="Owens N."/>
            <person name="Weber N.D."/>
            <person name="Virtaneva K."/>
            <person name="Barbian K."/>
            <person name="Babar A."/>
            <person name="Rosenke K."/>
        </authorList>
    </citation>
    <scope>NUCLEOTIDE SEQUENCE</scope>
    <source>
        <strain evidence="3">86-2</strain>
        <strain evidence="2">92-3</strain>
    </source>
</reference>
<dbReference type="EMBL" id="FLUA01000054">
    <property type="protein sequence ID" value="SBV67507.1"/>
    <property type="molecule type" value="Genomic_DNA"/>
</dbReference>
<evidence type="ECO:0000313" key="3">
    <source>
        <dbReference type="EMBL" id="SBV67507.1"/>
    </source>
</evidence>
<keyword evidence="1" id="KW-1133">Transmembrane helix</keyword>
<keyword evidence="1" id="KW-0812">Transmembrane</keyword>
<evidence type="ECO:0000256" key="1">
    <source>
        <dbReference type="SAM" id="Phobius"/>
    </source>
</evidence>
<proteinExistence type="predicted"/>
<name>A0A212I841_9ENTR</name>
<sequence length="58" mass="6587">MSYKKKQIQHGPYSGGMDKLIQILIGKISFAAFNITVYITMLYLDETGSLINCEFQSH</sequence>
<dbReference type="EMBL" id="FLUB01000013">
    <property type="protein sequence ID" value="SBV62964.1"/>
    <property type="molecule type" value="Genomic_DNA"/>
</dbReference>